<dbReference type="InterPro" id="IPR006223">
    <property type="entry name" value="GcvT"/>
</dbReference>
<dbReference type="HAMAP" id="MF_00259">
    <property type="entry name" value="GcvT"/>
    <property type="match status" value="1"/>
</dbReference>
<dbReference type="FunFam" id="3.30.70.1400:FF:000001">
    <property type="entry name" value="Aminomethyltransferase"/>
    <property type="match status" value="1"/>
</dbReference>
<dbReference type="FunFam" id="2.40.30.110:FF:000003">
    <property type="entry name" value="Aminomethyltransferase"/>
    <property type="match status" value="1"/>
</dbReference>
<dbReference type="PANTHER" id="PTHR43757">
    <property type="entry name" value="AMINOMETHYLTRANSFERASE"/>
    <property type="match status" value="1"/>
</dbReference>
<dbReference type="GO" id="GO:0006546">
    <property type="term" value="P:glycine catabolic process"/>
    <property type="evidence" value="ECO:0007669"/>
    <property type="project" value="InterPro"/>
</dbReference>
<organism evidence="9">
    <name type="scientific">hydrothermal vent metagenome</name>
    <dbReference type="NCBI Taxonomy" id="652676"/>
    <lineage>
        <taxon>unclassified sequences</taxon>
        <taxon>metagenomes</taxon>
        <taxon>ecological metagenomes</taxon>
    </lineage>
</organism>
<dbReference type="Pfam" id="PF01571">
    <property type="entry name" value="GCV_T"/>
    <property type="match status" value="1"/>
</dbReference>
<evidence type="ECO:0000256" key="2">
    <source>
        <dbReference type="ARBA" id="ARBA00012616"/>
    </source>
</evidence>
<accession>A0A160V8J6</accession>
<evidence type="ECO:0000256" key="3">
    <source>
        <dbReference type="ARBA" id="ARBA00022576"/>
    </source>
</evidence>
<feature type="domain" description="Aminomethyltransferase C-terminal" evidence="8">
    <location>
        <begin position="284"/>
        <end position="361"/>
    </location>
</feature>
<dbReference type="SUPFAM" id="SSF103025">
    <property type="entry name" value="Folate-binding domain"/>
    <property type="match status" value="1"/>
</dbReference>
<dbReference type="Gene3D" id="2.40.30.110">
    <property type="entry name" value="Aminomethyltransferase beta-barrel domains"/>
    <property type="match status" value="1"/>
</dbReference>
<evidence type="ECO:0000256" key="5">
    <source>
        <dbReference type="ARBA" id="ARBA00031395"/>
    </source>
</evidence>
<dbReference type="GO" id="GO:0005960">
    <property type="term" value="C:glycine cleavage complex"/>
    <property type="evidence" value="ECO:0007669"/>
    <property type="project" value="InterPro"/>
</dbReference>
<dbReference type="Gene3D" id="3.30.70.1400">
    <property type="entry name" value="Aminomethyltransferase beta-barrel domains"/>
    <property type="match status" value="1"/>
</dbReference>
<dbReference type="InterPro" id="IPR028896">
    <property type="entry name" value="GcvT/YgfZ/DmdA"/>
</dbReference>
<evidence type="ECO:0000313" key="9">
    <source>
        <dbReference type="EMBL" id="CUV01505.1"/>
    </source>
</evidence>
<protein>
    <recommendedName>
        <fullName evidence="2">aminomethyltransferase</fullName>
        <ecNumber evidence="2">2.1.2.10</ecNumber>
    </recommendedName>
    <alternativeName>
        <fullName evidence="5">Glycine cleavage system T protein</fullName>
    </alternativeName>
</protein>
<feature type="domain" description="GCVT N-terminal" evidence="7">
    <location>
        <begin position="10"/>
        <end position="266"/>
    </location>
</feature>
<proteinExistence type="inferred from homology"/>
<dbReference type="GO" id="GO:0032259">
    <property type="term" value="P:methylation"/>
    <property type="evidence" value="ECO:0007669"/>
    <property type="project" value="UniProtKB-KW"/>
</dbReference>
<evidence type="ECO:0000259" key="7">
    <source>
        <dbReference type="Pfam" id="PF01571"/>
    </source>
</evidence>
<dbReference type="GO" id="GO:0005829">
    <property type="term" value="C:cytosol"/>
    <property type="evidence" value="ECO:0007669"/>
    <property type="project" value="TreeGrafter"/>
</dbReference>
<keyword evidence="9" id="KW-0489">Methyltransferase</keyword>
<dbReference type="InterPro" id="IPR029043">
    <property type="entry name" value="GcvT/YgfZ_C"/>
</dbReference>
<comment type="similarity">
    <text evidence="1">Belongs to the GcvT family.</text>
</comment>
<dbReference type="GO" id="GO:0008168">
    <property type="term" value="F:methyltransferase activity"/>
    <property type="evidence" value="ECO:0007669"/>
    <property type="project" value="UniProtKB-KW"/>
</dbReference>
<comment type="catalytic activity">
    <reaction evidence="6">
        <text>N(6)-[(R)-S(8)-aminomethyldihydrolipoyl]-L-lysyl-[protein] + (6S)-5,6,7,8-tetrahydrofolate = N(6)-[(R)-dihydrolipoyl]-L-lysyl-[protein] + (6R)-5,10-methylene-5,6,7,8-tetrahydrofolate + NH4(+)</text>
        <dbReference type="Rhea" id="RHEA:16945"/>
        <dbReference type="Rhea" id="RHEA-COMP:10475"/>
        <dbReference type="Rhea" id="RHEA-COMP:10492"/>
        <dbReference type="ChEBI" id="CHEBI:15636"/>
        <dbReference type="ChEBI" id="CHEBI:28938"/>
        <dbReference type="ChEBI" id="CHEBI:57453"/>
        <dbReference type="ChEBI" id="CHEBI:83100"/>
        <dbReference type="ChEBI" id="CHEBI:83143"/>
        <dbReference type="EC" id="2.1.2.10"/>
    </reaction>
</comment>
<dbReference type="PANTHER" id="PTHR43757:SF2">
    <property type="entry name" value="AMINOMETHYLTRANSFERASE, MITOCHONDRIAL"/>
    <property type="match status" value="1"/>
</dbReference>
<dbReference type="InterPro" id="IPR006222">
    <property type="entry name" value="GCVT_N"/>
</dbReference>
<gene>
    <name evidence="9" type="ORF">MGWOODY_Clf1327</name>
</gene>
<dbReference type="Pfam" id="PF08669">
    <property type="entry name" value="GCV_T_C"/>
    <property type="match status" value="1"/>
</dbReference>
<dbReference type="AlphaFoldDB" id="A0A160V8J6"/>
<dbReference type="NCBIfam" id="NF001567">
    <property type="entry name" value="PRK00389.1"/>
    <property type="match status" value="1"/>
</dbReference>
<evidence type="ECO:0000256" key="6">
    <source>
        <dbReference type="ARBA" id="ARBA00047665"/>
    </source>
</evidence>
<dbReference type="EC" id="2.1.2.10" evidence="2"/>
<evidence type="ECO:0000256" key="4">
    <source>
        <dbReference type="ARBA" id="ARBA00022679"/>
    </source>
</evidence>
<evidence type="ECO:0000259" key="8">
    <source>
        <dbReference type="Pfam" id="PF08669"/>
    </source>
</evidence>
<dbReference type="Gene3D" id="4.10.1250.10">
    <property type="entry name" value="Aminomethyltransferase fragment"/>
    <property type="match status" value="1"/>
</dbReference>
<dbReference type="Gene3D" id="3.30.1360.120">
    <property type="entry name" value="Probable tRNA modification gtpase trme, domain 1"/>
    <property type="match status" value="1"/>
</dbReference>
<dbReference type="GO" id="GO:0004047">
    <property type="term" value="F:aminomethyltransferase activity"/>
    <property type="evidence" value="ECO:0007669"/>
    <property type="project" value="UniProtKB-EC"/>
</dbReference>
<dbReference type="GO" id="GO:0008483">
    <property type="term" value="F:transaminase activity"/>
    <property type="evidence" value="ECO:0007669"/>
    <property type="project" value="UniProtKB-KW"/>
</dbReference>
<evidence type="ECO:0000256" key="1">
    <source>
        <dbReference type="ARBA" id="ARBA00008609"/>
    </source>
</evidence>
<name>A0A160V8J6_9ZZZZ</name>
<sequence>MTSDNLRTDLYDTHISLGGRMVEFGGWDMPVQYPAGILAEVKAVRTAMGVFDVSHMGRLYLSGPKATEFLDWVLTGSVSSLRVGRARYCLICNEKGGVIDDTIFYRLAEDRYLLIPNAGNRLAVVDWFQRWIDEKFSPGCAMDDVTTTTGLIAFQGPGTIDIIDELADTPLSEMRPFSWAESIIQGTPIFVGRTGYTGEDGFEMLVQGDDVVKIWSILTASGASPCGLGARDVLRLEAGLPLHGHEIDEQTTPIEAGLDRFVRTDKKFVGSDVLKSHQESGVQRKLVGFTLPGRSAPRAGYTLSHGGEAVGAVTSGSYSPTLDTSIGMGYVLGRYVESGTALDLDIRGRTVPVTVTELPFYTRPRRP</sequence>
<reference evidence="9" key="1">
    <citation type="submission" date="2015-10" db="EMBL/GenBank/DDBJ databases">
        <authorList>
            <person name="Gilbert D.G."/>
        </authorList>
    </citation>
    <scope>NUCLEOTIDE SEQUENCE</scope>
</reference>
<dbReference type="EMBL" id="FAXA01000090">
    <property type="protein sequence ID" value="CUV01505.1"/>
    <property type="molecule type" value="Genomic_DNA"/>
</dbReference>
<dbReference type="InterPro" id="IPR027266">
    <property type="entry name" value="TrmE/GcvT-like"/>
</dbReference>
<keyword evidence="3" id="KW-0032">Aminotransferase</keyword>
<dbReference type="NCBIfam" id="TIGR00528">
    <property type="entry name" value="gcvT"/>
    <property type="match status" value="1"/>
</dbReference>
<dbReference type="SUPFAM" id="SSF101790">
    <property type="entry name" value="Aminomethyltransferase beta-barrel domain"/>
    <property type="match status" value="1"/>
</dbReference>
<dbReference type="InterPro" id="IPR013977">
    <property type="entry name" value="GcvT_C"/>
</dbReference>
<dbReference type="InterPro" id="IPR022903">
    <property type="entry name" value="GcvT_bac"/>
</dbReference>
<keyword evidence="4 9" id="KW-0808">Transferase</keyword>
<dbReference type="PIRSF" id="PIRSF006487">
    <property type="entry name" value="GcvT"/>
    <property type="match status" value="1"/>
</dbReference>